<reference evidence="4 6" key="2">
    <citation type="submission" date="2017-07" db="EMBL/GenBank/DDBJ databases">
        <title>Shotgun whole genome sequences of three halophilic bacterial isolates.</title>
        <authorList>
            <person name="Pozzo T."/>
            <person name="Higdon S.M."/>
            <person name="Quillaguaman J."/>
        </authorList>
    </citation>
    <scope>NUCLEOTIDE SEQUENCE [LARGE SCALE GENOMIC DNA]</scope>
    <source>
        <strain evidence="4 6">BU-1</strain>
    </source>
</reference>
<proteinExistence type="predicted"/>
<dbReference type="Proteomes" id="UP000031546">
    <property type="component" value="Unassembled WGS sequence"/>
</dbReference>
<gene>
    <name evidence="4" type="ORF">CFN03_10190</name>
    <name evidence="3" type="ORF">F7P68_0007780</name>
    <name evidence="2" type="ORF">SN16_06430</name>
</gene>
<dbReference type="Proteomes" id="UP000216682">
    <property type="component" value="Unassembled WGS sequence"/>
</dbReference>
<dbReference type="InterPro" id="IPR016181">
    <property type="entry name" value="Acyl_CoA_acyltransferase"/>
</dbReference>
<dbReference type="GeneID" id="77845189"/>
<dbReference type="STRING" id="45670.SN16_06430"/>
<dbReference type="Gene3D" id="3.40.630.30">
    <property type="match status" value="1"/>
</dbReference>
<dbReference type="PROSITE" id="PS51186">
    <property type="entry name" value="GNAT"/>
    <property type="match status" value="1"/>
</dbReference>
<dbReference type="CDD" id="cd04301">
    <property type="entry name" value="NAT_SF"/>
    <property type="match status" value="1"/>
</dbReference>
<keyword evidence="3" id="KW-0808">Transferase</keyword>
<feature type="domain" description="N-acetyltransferase" evidence="1">
    <location>
        <begin position="5"/>
        <end position="143"/>
    </location>
</feature>
<evidence type="ECO:0000313" key="4">
    <source>
        <dbReference type="EMBL" id="OZT76815.1"/>
    </source>
</evidence>
<dbReference type="EMBL" id="JABEVU030000001">
    <property type="protein sequence ID" value="MDB0580429.1"/>
    <property type="molecule type" value="Genomic_DNA"/>
</dbReference>
<name>A0A0C2HAG7_9STAP</name>
<dbReference type="Proteomes" id="UP000527860">
    <property type="component" value="Unassembled WGS sequence"/>
</dbReference>
<evidence type="ECO:0000313" key="5">
    <source>
        <dbReference type="Proteomes" id="UP000031546"/>
    </source>
</evidence>
<keyword evidence="7" id="KW-1185">Reference proteome</keyword>
<evidence type="ECO:0000259" key="1">
    <source>
        <dbReference type="PROSITE" id="PS51186"/>
    </source>
</evidence>
<comment type="caution">
    <text evidence="2">The sequence shown here is derived from an EMBL/GenBank/DDBJ whole genome shotgun (WGS) entry which is preliminary data.</text>
</comment>
<dbReference type="EMBL" id="NPEZ01000004">
    <property type="protein sequence ID" value="OZT76815.1"/>
    <property type="molecule type" value="Genomic_DNA"/>
</dbReference>
<dbReference type="AlphaFoldDB" id="A0A0C2HAG7"/>
<reference evidence="2 5" key="1">
    <citation type="submission" date="2015-01" db="EMBL/GenBank/DDBJ databases">
        <title>Genome sequences of high lactate-tolerant strain Salinicoccus roseus W12 with industrial interest.</title>
        <authorList>
            <person name="Wang H."/>
            <person name="Yu B."/>
        </authorList>
    </citation>
    <scope>NUCLEOTIDE SEQUENCE [LARGE SCALE GENOMIC DNA]</scope>
    <source>
        <strain evidence="2 5">W12</strain>
    </source>
</reference>
<accession>A0A0C2HAG7</accession>
<sequence length="143" mass="16674">MWHIRAFDELDVLTLEEIYRLRTAVFVVEQECAYQEVDGVDPECTHIYKTDDTGITAYLRIVHGDPLSIGRVIVREDRRGTGLGQELMNQAMEYVHTHFKGERIYLHGQAHLEKFYQSFGFRTTSEVHLEDGIPHLDMEYKEG</sequence>
<reference evidence="3 7" key="5">
    <citation type="submission" date="2022-12" db="EMBL/GenBank/DDBJ databases">
        <title>Genome analysis and biological profiling of marine Salinicoccus roseus MOSEL-ME25.</title>
        <authorList>
            <person name="Mirza F.T."/>
            <person name="Xie Y."/>
            <person name="Shinwari Z.K."/>
        </authorList>
    </citation>
    <scope>NUCLEOTIDE SEQUENCE [LARGE SCALE GENOMIC DNA]</scope>
    <source>
        <strain evidence="3 7">MOSEL-ME25</strain>
    </source>
</reference>
<dbReference type="GO" id="GO:0016747">
    <property type="term" value="F:acyltransferase activity, transferring groups other than amino-acyl groups"/>
    <property type="evidence" value="ECO:0007669"/>
    <property type="project" value="InterPro"/>
</dbReference>
<dbReference type="SUPFAM" id="SSF55729">
    <property type="entry name" value="Acyl-CoA N-acyltransferases (Nat)"/>
    <property type="match status" value="1"/>
</dbReference>
<dbReference type="EMBL" id="JXII01000005">
    <property type="protein sequence ID" value="KIH70790.1"/>
    <property type="molecule type" value="Genomic_DNA"/>
</dbReference>
<evidence type="ECO:0000313" key="7">
    <source>
        <dbReference type="Proteomes" id="UP000527860"/>
    </source>
</evidence>
<reference evidence="3" key="4">
    <citation type="submission" date="2020-04" db="EMBL/GenBank/DDBJ databases">
        <authorList>
            <person name="Tanveer F."/>
            <person name="Xie Y."/>
            <person name="Shinwari Z.K."/>
        </authorList>
    </citation>
    <scope>NUCLEOTIDE SEQUENCE</scope>
    <source>
        <strain evidence="3">MOSEL-ME25</strain>
    </source>
</reference>
<keyword evidence="3" id="KW-0012">Acyltransferase</keyword>
<dbReference type="OrthoDB" id="9796171at2"/>
<evidence type="ECO:0000313" key="2">
    <source>
        <dbReference type="EMBL" id="KIH70790.1"/>
    </source>
</evidence>
<evidence type="ECO:0000313" key="6">
    <source>
        <dbReference type="Proteomes" id="UP000216682"/>
    </source>
</evidence>
<dbReference type="RefSeq" id="WP_040105801.1">
    <property type="nucleotide sequence ID" value="NZ_BMCA01000003.1"/>
</dbReference>
<evidence type="ECO:0000313" key="3">
    <source>
        <dbReference type="EMBL" id="MDB0580429.1"/>
    </source>
</evidence>
<reference evidence="7" key="3">
    <citation type="submission" date="2020-04" db="EMBL/GenBank/DDBJ databases">
        <title>Genome analysis and biological profiling of marine Cellulosimicrobium funkei MOSEL-ME6.</title>
        <authorList>
            <person name="Tanveer F."/>
            <person name="Xie Y."/>
            <person name="Shinwari Z.K."/>
        </authorList>
    </citation>
    <scope>NUCLEOTIDE SEQUENCE [LARGE SCALE GENOMIC DNA]</scope>
    <source>
        <strain evidence="7">MOSEL-ME25</strain>
    </source>
</reference>
<protein>
    <submittedName>
        <fullName evidence="3">GNAT family N-acetyltransferase</fullName>
        <ecNumber evidence="3">2.3.1.-</ecNumber>
    </submittedName>
</protein>
<organism evidence="2 5">
    <name type="scientific">Salinicoccus roseus</name>
    <dbReference type="NCBI Taxonomy" id="45670"/>
    <lineage>
        <taxon>Bacteria</taxon>
        <taxon>Bacillati</taxon>
        <taxon>Bacillota</taxon>
        <taxon>Bacilli</taxon>
        <taxon>Bacillales</taxon>
        <taxon>Staphylococcaceae</taxon>
        <taxon>Salinicoccus</taxon>
    </lineage>
</organism>
<dbReference type="Pfam" id="PF13673">
    <property type="entry name" value="Acetyltransf_10"/>
    <property type="match status" value="1"/>
</dbReference>
<dbReference type="EC" id="2.3.1.-" evidence="3"/>
<dbReference type="InterPro" id="IPR000182">
    <property type="entry name" value="GNAT_dom"/>
</dbReference>